<keyword evidence="4" id="KW-1185">Reference proteome</keyword>
<dbReference type="PANTHER" id="PTHR33777">
    <property type="entry name" value="UPF0045 PROTEIN ECM15"/>
    <property type="match status" value="1"/>
</dbReference>
<reference evidence="3" key="1">
    <citation type="submission" date="2021-03" db="EMBL/GenBank/DDBJ databases">
        <authorList>
            <person name="Tagirdzhanova G."/>
        </authorList>
    </citation>
    <scope>NUCLEOTIDE SEQUENCE</scope>
</reference>
<dbReference type="SUPFAM" id="SSF89957">
    <property type="entry name" value="MTH1187/YkoF-like"/>
    <property type="match status" value="1"/>
</dbReference>
<dbReference type="EMBL" id="CAJPDQ010000004">
    <property type="protein sequence ID" value="CAF9908800.1"/>
    <property type="molecule type" value="Genomic_DNA"/>
</dbReference>
<dbReference type="NCBIfam" id="TIGR00106">
    <property type="entry name" value="MTH1187 family thiamine-binding protein"/>
    <property type="match status" value="1"/>
</dbReference>
<evidence type="ECO:0000259" key="2">
    <source>
        <dbReference type="Pfam" id="PF01910"/>
    </source>
</evidence>
<feature type="domain" description="Thiamine-binding protein" evidence="2">
    <location>
        <begin position="22"/>
        <end position="113"/>
    </location>
</feature>
<evidence type="ECO:0000313" key="4">
    <source>
        <dbReference type="Proteomes" id="UP000664169"/>
    </source>
</evidence>
<dbReference type="OrthoDB" id="5587367at2759"/>
<dbReference type="InterPro" id="IPR002767">
    <property type="entry name" value="Thiamine_BP"/>
</dbReference>
<comment type="caution">
    <text evidence="3">The sequence shown here is derived from an EMBL/GenBank/DDBJ whole genome shotgun (WGS) entry which is preliminary data.</text>
</comment>
<dbReference type="Gene3D" id="3.30.70.930">
    <property type="match status" value="1"/>
</dbReference>
<accession>A0A8H3I652</accession>
<dbReference type="PANTHER" id="PTHR33777:SF1">
    <property type="entry name" value="UPF0045 PROTEIN ECM15"/>
    <property type="match status" value="1"/>
</dbReference>
<proteinExistence type="inferred from homology"/>
<gene>
    <name evidence="3" type="ORF">GOMPHAMPRED_006318</name>
</gene>
<dbReference type="InterPro" id="IPR051614">
    <property type="entry name" value="UPF0045_domain"/>
</dbReference>
<dbReference type="Pfam" id="PF01910">
    <property type="entry name" value="Thiamine_BP"/>
    <property type="match status" value="1"/>
</dbReference>
<sequence>MATSSTSGADHQSIPTPDHCLADLCLIPIGTGSPSVSGEVADVQRVIRSSGLKYTMHSAGTTIEGSWEEVMKVIGQAHAVLHQKGVLRVQSDIRVGTRIDKLQTAQDKIDIVEKLLAKG</sequence>
<dbReference type="AlphaFoldDB" id="A0A8H3I652"/>
<organism evidence="3 4">
    <name type="scientific">Gomphillus americanus</name>
    <dbReference type="NCBI Taxonomy" id="1940652"/>
    <lineage>
        <taxon>Eukaryota</taxon>
        <taxon>Fungi</taxon>
        <taxon>Dikarya</taxon>
        <taxon>Ascomycota</taxon>
        <taxon>Pezizomycotina</taxon>
        <taxon>Lecanoromycetes</taxon>
        <taxon>OSLEUM clade</taxon>
        <taxon>Ostropomycetidae</taxon>
        <taxon>Ostropales</taxon>
        <taxon>Graphidaceae</taxon>
        <taxon>Gomphilloideae</taxon>
        <taxon>Gomphillus</taxon>
    </lineage>
</organism>
<name>A0A8H3I652_9LECA</name>
<protein>
    <recommendedName>
        <fullName evidence="2">Thiamine-binding protein domain-containing protein</fullName>
    </recommendedName>
</protein>
<evidence type="ECO:0000256" key="1">
    <source>
        <dbReference type="ARBA" id="ARBA00010272"/>
    </source>
</evidence>
<dbReference type="Proteomes" id="UP000664169">
    <property type="component" value="Unassembled WGS sequence"/>
</dbReference>
<dbReference type="GO" id="GO:0005829">
    <property type="term" value="C:cytosol"/>
    <property type="evidence" value="ECO:0007669"/>
    <property type="project" value="TreeGrafter"/>
</dbReference>
<evidence type="ECO:0000313" key="3">
    <source>
        <dbReference type="EMBL" id="CAF9908800.1"/>
    </source>
</evidence>
<dbReference type="InterPro" id="IPR029756">
    <property type="entry name" value="MTH1187/YkoF-like"/>
</dbReference>
<comment type="similarity">
    <text evidence="1">Belongs to the UPF0045 family.</text>
</comment>